<feature type="chain" id="PRO_5035489936" description="Carboxylic ester hydrolase" evidence="5">
    <location>
        <begin position="24"/>
        <end position="591"/>
    </location>
</feature>
<dbReference type="AlphaFoldDB" id="A0A8J9YTX0"/>
<comment type="similarity">
    <text evidence="1 5">Belongs to the type-B carboxylesterase/lipase family.</text>
</comment>
<dbReference type="InterPro" id="IPR002018">
    <property type="entry name" value="CarbesteraseB"/>
</dbReference>
<evidence type="ECO:0000256" key="5">
    <source>
        <dbReference type="RuleBase" id="RU361235"/>
    </source>
</evidence>
<dbReference type="InterPro" id="IPR019826">
    <property type="entry name" value="Carboxylesterase_B_AS"/>
</dbReference>
<accession>A0A8J9YTX0</accession>
<dbReference type="Gene3D" id="3.40.50.1820">
    <property type="entry name" value="alpha/beta hydrolase"/>
    <property type="match status" value="1"/>
</dbReference>
<evidence type="ECO:0000256" key="2">
    <source>
        <dbReference type="ARBA" id="ARBA00010515"/>
    </source>
</evidence>
<dbReference type="EMBL" id="OV696697">
    <property type="protein sequence ID" value="CAH1241675.1"/>
    <property type="molecule type" value="Genomic_DNA"/>
</dbReference>
<dbReference type="Pfam" id="PF00135">
    <property type="entry name" value="COesterase"/>
    <property type="match status" value="1"/>
</dbReference>
<dbReference type="InterPro" id="IPR002168">
    <property type="entry name" value="Lipase_GDXG_HIS_AS"/>
</dbReference>
<sequence>MLRRHSPIASAFLLGAWLASARGDPVVRTATASVRGVTKRFSGAGLSRDVDIFKGVPYADPPVGRLRFRPPRPKSLAGELDARTFGMVCPQSGYGPDVPDPSLQSEDCLTLNLYVPKPTPQDGAVMVWIHGGAFQLGSGSGYDATALAAIGDVIIVTFNYRLGPLGFLSTGDPVSPGNFGMLDQVEVLKWVQENIQAFGGNPGKVTIFGESAGGASVGMHLVSPASRGLFSRAIMQSGTGLTDFAFRPSGVTDAVSLAEQLACNTSSSRTMVSCLREVEAQVLVNSQPQQMLKAKWIPVLDENFLHKSPRDSFQDGDFQRSAILLGTASDEGALMLLMEQPTFLAMQNPGISRPDYESIISNWANHMYGDAADLVKEAVLYRYTDWSDGSDSANRVQYVRQTTDFYFVCPTNEIAEIYTGAGENVYMYQLTHRSGASNTPPWVGVRHADDVQYVFGFPLLPPYDLPEYEHQDETLAVNVMRFWSNFAHTGNPNRDADGARLDDVTRWPKFSRNGTNSLAYKKLEPGLPNGRALRAEFCAFWDRYIPHVLNINSDLKISTRCRESVPAAASSSSISSRLFTVVFVLLICLMN</sequence>
<dbReference type="PROSITE" id="PS00941">
    <property type="entry name" value="CARBOXYLESTERASE_B_2"/>
    <property type="match status" value="1"/>
</dbReference>
<keyword evidence="8" id="KW-1185">Reference proteome</keyword>
<dbReference type="InterPro" id="IPR051093">
    <property type="entry name" value="Neuroligin/BSAL"/>
</dbReference>
<dbReference type="PROSITE" id="PS00122">
    <property type="entry name" value="CARBOXYLESTERASE_B_1"/>
    <property type="match status" value="1"/>
</dbReference>
<dbReference type="SUPFAM" id="SSF53474">
    <property type="entry name" value="alpha/beta-Hydrolases"/>
    <property type="match status" value="1"/>
</dbReference>
<dbReference type="InterPro" id="IPR019819">
    <property type="entry name" value="Carboxylesterase_B_CS"/>
</dbReference>
<dbReference type="PROSITE" id="PS01173">
    <property type="entry name" value="LIPASE_GDXG_HIS"/>
    <property type="match status" value="1"/>
</dbReference>
<keyword evidence="4 5" id="KW-0378">Hydrolase</keyword>
<name>A0A8J9YTX0_BRALA</name>
<dbReference type="FunFam" id="3.40.50.1820:FF:000128">
    <property type="entry name" value="Carboxylic ester hydrolase"/>
    <property type="match status" value="1"/>
</dbReference>
<feature type="domain" description="Carboxylesterase type B" evidence="6">
    <location>
        <begin position="24"/>
        <end position="541"/>
    </location>
</feature>
<dbReference type="PANTHER" id="PTHR43903">
    <property type="entry name" value="NEUROLIGIN"/>
    <property type="match status" value="1"/>
</dbReference>
<feature type="signal peptide" evidence="5">
    <location>
        <begin position="1"/>
        <end position="23"/>
    </location>
</feature>
<gene>
    <name evidence="7" type="primary">ACHE</name>
    <name evidence="7" type="ORF">BLAG_LOCUS5189</name>
</gene>
<evidence type="ECO:0000256" key="4">
    <source>
        <dbReference type="ARBA" id="ARBA00022801"/>
    </source>
</evidence>
<evidence type="ECO:0000313" key="7">
    <source>
        <dbReference type="EMBL" id="CAH1241675.1"/>
    </source>
</evidence>
<dbReference type="Proteomes" id="UP000838412">
    <property type="component" value="Chromosome 12"/>
</dbReference>
<organism evidence="7 8">
    <name type="scientific">Branchiostoma lanceolatum</name>
    <name type="common">Common lancelet</name>
    <name type="synonym">Amphioxus lanceolatum</name>
    <dbReference type="NCBI Taxonomy" id="7740"/>
    <lineage>
        <taxon>Eukaryota</taxon>
        <taxon>Metazoa</taxon>
        <taxon>Chordata</taxon>
        <taxon>Cephalochordata</taxon>
        <taxon>Leptocardii</taxon>
        <taxon>Amphioxiformes</taxon>
        <taxon>Branchiostomatidae</taxon>
        <taxon>Branchiostoma</taxon>
    </lineage>
</organism>
<evidence type="ECO:0000256" key="1">
    <source>
        <dbReference type="ARBA" id="ARBA00005964"/>
    </source>
</evidence>
<dbReference type="OrthoDB" id="3200163at2759"/>
<dbReference type="GO" id="GO:0016787">
    <property type="term" value="F:hydrolase activity"/>
    <property type="evidence" value="ECO:0007669"/>
    <property type="project" value="UniProtKB-KW"/>
</dbReference>
<proteinExistence type="inferred from homology"/>
<evidence type="ECO:0000259" key="6">
    <source>
        <dbReference type="Pfam" id="PF00135"/>
    </source>
</evidence>
<protein>
    <recommendedName>
        <fullName evidence="5">Carboxylic ester hydrolase</fullName>
        <ecNumber evidence="5">3.1.1.-</ecNumber>
    </recommendedName>
</protein>
<reference evidence="7" key="1">
    <citation type="submission" date="2022-01" db="EMBL/GenBank/DDBJ databases">
        <authorList>
            <person name="Braso-Vives M."/>
        </authorList>
    </citation>
    <scope>NUCLEOTIDE SEQUENCE</scope>
</reference>
<evidence type="ECO:0000256" key="3">
    <source>
        <dbReference type="ARBA" id="ARBA00022729"/>
    </source>
</evidence>
<comment type="similarity">
    <text evidence="2">Belongs to the 'GDXG' lipolytic enzyme family.</text>
</comment>
<evidence type="ECO:0000313" key="8">
    <source>
        <dbReference type="Proteomes" id="UP000838412"/>
    </source>
</evidence>
<dbReference type="InterPro" id="IPR029058">
    <property type="entry name" value="AB_hydrolase_fold"/>
</dbReference>
<dbReference type="EC" id="3.1.1.-" evidence="5"/>
<keyword evidence="3 5" id="KW-0732">Signal</keyword>